<feature type="region of interest" description="Disordered" evidence="1">
    <location>
        <begin position="173"/>
        <end position="228"/>
    </location>
</feature>
<feature type="compositionally biased region" description="Basic and acidic residues" evidence="1">
    <location>
        <begin position="173"/>
        <end position="185"/>
    </location>
</feature>
<dbReference type="Proteomes" id="UP001458415">
    <property type="component" value="Unassembled WGS sequence"/>
</dbReference>
<dbReference type="EMBL" id="JBEPCU010001629">
    <property type="protein sequence ID" value="MER6984048.1"/>
    <property type="molecule type" value="Genomic_DNA"/>
</dbReference>
<evidence type="ECO:0000256" key="1">
    <source>
        <dbReference type="SAM" id="MobiDB-lite"/>
    </source>
</evidence>
<evidence type="ECO:0000313" key="2">
    <source>
        <dbReference type="EMBL" id="MER6984048.1"/>
    </source>
</evidence>
<comment type="caution">
    <text evidence="2">The sequence shown here is derived from an EMBL/GenBank/DDBJ whole genome shotgun (WGS) entry which is preliminary data.</text>
</comment>
<proteinExistence type="predicted"/>
<evidence type="ECO:0000313" key="3">
    <source>
        <dbReference type="Proteomes" id="UP001458415"/>
    </source>
</evidence>
<sequence length="245" mass="25797">MTTGAQMTTRSSPPQPDQSVIAFTEEVHWAGPPGGLVGGGEVERANGDAACDLVRAAVGDRSLEEVVRLVTLLRESPEHADAVGPVLRAVAVDRPVEDVARLVAELTRPPHPADSADDTIRAAVEHRCVEDVTRLVTLLHREPQLPHCGREAARAAADARTVEELVELIGRLARDRDPAKPHDAGRGPVLPGEEPMAGTTGIGDGSAAPAASEAEEAATEPARQGGWKDIAKLSNALKRRVSFLG</sequence>
<gene>
    <name evidence="2" type="ORF">ABT317_45660</name>
</gene>
<accession>A0ABV1WJK9</accession>
<name>A0ABV1WJK9_9ACTN</name>
<keyword evidence="3" id="KW-1185">Reference proteome</keyword>
<organism evidence="2 3">
    <name type="scientific">Streptomyces carpinensis</name>
    <dbReference type="NCBI Taxonomy" id="66369"/>
    <lineage>
        <taxon>Bacteria</taxon>
        <taxon>Bacillati</taxon>
        <taxon>Actinomycetota</taxon>
        <taxon>Actinomycetes</taxon>
        <taxon>Kitasatosporales</taxon>
        <taxon>Streptomycetaceae</taxon>
        <taxon>Streptomyces</taxon>
    </lineage>
</organism>
<protein>
    <submittedName>
        <fullName evidence="2">Uncharacterized protein</fullName>
    </submittedName>
</protein>
<reference evidence="2 3" key="1">
    <citation type="submission" date="2024-06" db="EMBL/GenBank/DDBJ databases">
        <title>The Natural Products Discovery Center: Release of the First 8490 Sequenced Strains for Exploring Actinobacteria Biosynthetic Diversity.</title>
        <authorList>
            <person name="Kalkreuter E."/>
            <person name="Kautsar S.A."/>
            <person name="Yang D."/>
            <person name="Bader C.D."/>
            <person name="Teijaro C.N."/>
            <person name="Fluegel L."/>
            <person name="Davis C.M."/>
            <person name="Simpson J.R."/>
            <person name="Lauterbach L."/>
            <person name="Steele A.D."/>
            <person name="Gui C."/>
            <person name="Meng S."/>
            <person name="Li G."/>
            <person name="Viehrig K."/>
            <person name="Ye F."/>
            <person name="Su P."/>
            <person name="Kiefer A.F."/>
            <person name="Nichols A."/>
            <person name="Cepeda A.J."/>
            <person name="Yan W."/>
            <person name="Fan B."/>
            <person name="Jiang Y."/>
            <person name="Adhikari A."/>
            <person name="Zheng C.-J."/>
            <person name="Schuster L."/>
            <person name="Cowan T.M."/>
            <person name="Smanski M.J."/>
            <person name="Chevrette M.G."/>
            <person name="De Carvalho L.P.S."/>
            <person name="Shen B."/>
        </authorList>
    </citation>
    <scope>NUCLEOTIDE SEQUENCE [LARGE SCALE GENOMIC DNA]</scope>
    <source>
        <strain evidence="2 3">NPDC000634</strain>
    </source>
</reference>